<dbReference type="PANTHER" id="PTHR43162">
    <property type="match status" value="1"/>
</dbReference>
<dbReference type="SUPFAM" id="SSF51735">
    <property type="entry name" value="NAD(P)-binding Rossmann-fold domains"/>
    <property type="match status" value="1"/>
</dbReference>
<dbReference type="InterPro" id="IPR016040">
    <property type="entry name" value="NAD(P)-bd_dom"/>
</dbReference>
<feature type="domain" description="NAD(P)-binding" evidence="1">
    <location>
        <begin position="6"/>
        <end position="180"/>
    </location>
</feature>
<dbReference type="InterPro" id="IPR051604">
    <property type="entry name" value="Ergot_Alk_Oxidoreductase"/>
</dbReference>
<protein>
    <submittedName>
        <fullName evidence="2">SDR family oxidoreductase</fullName>
    </submittedName>
</protein>
<name>A0A537JKI7_9BACT</name>
<dbReference type="EMBL" id="VBAN01000080">
    <property type="protein sequence ID" value="TMI84059.1"/>
    <property type="molecule type" value="Genomic_DNA"/>
</dbReference>
<comment type="caution">
    <text evidence="2">The sequence shown here is derived from an EMBL/GenBank/DDBJ whole genome shotgun (WGS) entry which is preliminary data.</text>
</comment>
<proteinExistence type="predicted"/>
<accession>A0A537JKI7</accession>
<dbReference type="AlphaFoldDB" id="A0A537JKI7"/>
<dbReference type="Gene3D" id="3.90.25.10">
    <property type="entry name" value="UDP-galactose 4-epimerase, domain 1"/>
    <property type="match status" value="1"/>
</dbReference>
<evidence type="ECO:0000313" key="3">
    <source>
        <dbReference type="Proteomes" id="UP000318093"/>
    </source>
</evidence>
<evidence type="ECO:0000313" key="2">
    <source>
        <dbReference type="EMBL" id="TMI84059.1"/>
    </source>
</evidence>
<dbReference type="Proteomes" id="UP000318093">
    <property type="component" value="Unassembled WGS sequence"/>
</dbReference>
<dbReference type="PANTHER" id="PTHR43162:SF1">
    <property type="entry name" value="PRESTALK A DIFFERENTIATION PROTEIN A"/>
    <property type="match status" value="1"/>
</dbReference>
<organism evidence="2 3">
    <name type="scientific">Candidatus Segetimicrobium genomatis</name>
    <dbReference type="NCBI Taxonomy" id="2569760"/>
    <lineage>
        <taxon>Bacteria</taxon>
        <taxon>Bacillati</taxon>
        <taxon>Candidatus Sysuimicrobiota</taxon>
        <taxon>Candidatus Sysuimicrobiia</taxon>
        <taxon>Candidatus Sysuimicrobiales</taxon>
        <taxon>Candidatus Segetimicrobiaceae</taxon>
        <taxon>Candidatus Segetimicrobium</taxon>
    </lineage>
</organism>
<gene>
    <name evidence="2" type="ORF">E6H03_02680</name>
</gene>
<dbReference type="CDD" id="cd05269">
    <property type="entry name" value="TMR_SDR_a"/>
    <property type="match status" value="1"/>
</dbReference>
<dbReference type="InterPro" id="IPR036291">
    <property type="entry name" value="NAD(P)-bd_dom_sf"/>
</dbReference>
<evidence type="ECO:0000259" key="1">
    <source>
        <dbReference type="Pfam" id="PF13460"/>
    </source>
</evidence>
<dbReference type="Gene3D" id="3.40.50.720">
    <property type="entry name" value="NAD(P)-binding Rossmann-like Domain"/>
    <property type="match status" value="1"/>
</dbReference>
<sequence length="280" mass="29672">MILVTGATGTTGGEVARQLIAAGQKPRLLVRDPGKAREFQQTAEIVQGDLDRPESLGPAMKGIARLYLVSAGPSGPDLEANAFEAATKAGVGHVVKLSIIGADKPVLILSQWHAKSEQRLRESGLKWTMLRPGNFMSNALGWAETIKTQGAFYQPTGTGRWASIDPADIAAVAVKTLTTPGHEGKAYTLTGPESLSGAQYAATLSSVLGKPVKFVDIPLESVRSGMLKSMPPAYVEALMDLYTAMRAGKTDVVTGGVEQVTGRRPGTFEAWARRHAAAFM</sequence>
<reference evidence="2 3" key="1">
    <citation type="journal article" date="2019" name="Nat. Microbiol.">
        <title>Mediterranean grassland soil C-N compound turnover is dependent on rainfall and depth, and is mediated by genomically divergent microorganisms.</title>
        <authorList>
            <person name="Diamond S."/>
            <person name="Andeer P.F."/>
            <person name="Li Z."/>
            <person name="Crits-Christoph A."/>
            <person name="Burstein D."/>
            <person name="Anantharaman K."/>
            <person name="Lane K.R."/>
            <person name="Thomas B.C."/>
            <person name="Pan C."/>
            <person name="Northen T.R."/>
            <person name="Banfield J.F."/>
        </authorList>
    </citation>
    <scope>NUCLEOTIDE SEQUENCE [LARGE SCALE GENOMIC DNA]</scope>
    <source>
        <strain evidence="2">NP_6</strain>
    </source>
</reference>
<dbReference type="Pfam" id="PF13460">
    <property type="entry name" value="NAD_binding_10"/>
    <property type="match status" value="1"/>
</dbReference>